<evidence type="ECO:0000313" key="3">
    <source>
        <dbReference type="Proteomes" id="UP001161247"/>
    </source>
</evidence>
<organism evidence="2 3">
    <name type="scientific">Oldenlandia corymbosa var. corymbosa</name>
    <dbReference type="NCBI Taxonomy" id="529605"/>
    <lineage>
        <taxon>Eukaryota</taxon>
        <taxon>Viridiplantae</taxon>
        <taxon>Streptophyta</taxon>
        <taxon>Embryophyta</taxon>
        <taxon>Tracheophyta</taxon>
        <taxon>Spermatophyta</taxon>
        <taxon>Magnoliopsida</taxon>
        <taxon>eudicotyledons</taxon>
        <taxon>Gunneridae</taxon>
        <taxon>Pentapetalae</taxon>
        <taxon>asterids</taxon>
        <taxon>lamiids</taxon>
        <taxon>Gentianales</taxon>
        <taxon>Rubiaceae</taxon>
        <taxon>Rubioideae</taxon>
        <taxon>Spermacoceae</taxon>
        <taxon>Hedyotis-Oldenlandia complex</taxon>
        <taxon>Oldenlandia</taxon>
    </lineage>
</organism>
<protein>
    <submittedName>
        <fullName evidence="2">OLC1v1004978C1</fullName>
    </submittedName>
</protein>
<feature type="region of interest" description="Disordered" evidence="1">
    <location>
        <begin position="129"/>
        <end position="152"/>
    </location>
</feature>
<keyword evidence="3" id="KW-1185">Reference proteome</keyword>
<accession>A0AAV1DDL1</accession>
<evidence type="ECO:0000313" key="2">
    <source>
        <dbReference type="EMBL" id="CAI9105941.1"/>
    </source>
</evidence>
<reference evidence="2" key="1">
    <citation type="submission" date="2023-03" db="EMBL/GenBank/DDBJ databases">
        <authorList>
            <person name="Julca I."/>
        </authorList>
    </citation>
    <scope>NUCLEOTIDE SEQUENCE</scope>
</reference>
<proteinExistence type="predicted"/>
<feature type="compositionally biased region" description="Basic and acidic residues" evidence="1">
    <location>
        <begin position="134"/>
        <end position="152"/>
    </location>
</feature>
<name>A0AAV1DDL1_OLDCO</name>
<sequence>MLCHCGELKGYLIDKDRPHVVLSDDEEEGGEAENDVTIEFGHLVPNLLNEETFYASSVKSWQNALVDKQMGSRRPLRMLALYNRLSHLWPYMHSFTMIDHENGFFFIRFKSNEDVIKVLARATCPNKLPVPNPPEKKNENGGDVGKWLRGEGRRQYQGRWRVGFGSKEGKVFNGAKSSGFGITSQRDR</sequence>
<dbReference type="EMBL" id="OX459122">
    <property type="protein sequence ID" value="CAI9105941.1"/>
    <property type="molecule type" value="Genomic_DNA"/>
</dbReference>
<evidence type="ECO:0000256" key="1">
    <source>
        <dbReference type="SAM" id="MobiDB-lite"/>
    </source>
</evidence>
<dbReference type="AlphaFoldDB" id="A0AAV1DDL1"/>
<feature type="region of interest" description="Disordered" evidence="1">
    <location>
        <begin position="167"/>
        <end position="188"/>
    </location>
</feature>
<dbReference type="Proteomes" id="UP001161247">
    <property type="component" value="Chromosome 5"/>
</dbReference>
<gene>
    <name evidence="2" type="ORF">OLC1_LOCUS14536</name>
</gene>